<name>A0ABC8T1G8_9AQUA</name>
<dbReference type="Gene3D" id="3.30.200.20">
    <property type="entry name" value="Phosphorylase Kinase, domain 1"/>
    <property type="match status" value="1"/>
</dbReference>
<dbReference type="Proteomes" id="UP001642360">
    <property type="component" value="Unassembled WGS sequence"/>
</dbReference>
<evidence type="ECO:0000313" key="3">
    <source>
        <dbReference type="Proteomes" id="UP001642360"/>
    </source>
</evidence>
<evidence type="ECO:0008006" key="4">
    <source>
        <dbReference type="Google" id="ProtNLM"/>
    </source>
</evidence>
<dbReference type="GO" id="GO:0005524">
    <property type="term" value="F:ATP binding"/>
    <property type="evidence" value="ECO:0007669"/>
    <property type="project" value="UniProtKB-UniRule"/>
</dbReference>
<feature type="binding site" evidence="1">
    <location>
        <position position="33"/>
    </location>
    <ligand>
        <name>ATP</name>
        <dbReference type="ChEBI" id="CHEBI:30616"/>
    </ligand>
</feature>
<dbReference type="InterPro" id="IPR017441">
    <property type="entry name" value="Protein_kinase_ATP_BS"/>
</dbReference>
<dbReference type="AlphaFoldDB" id="A0ABC8T1G8"/>
<dbReference type="PROSITE" id="PS00107">
    <property type="entry name" value="PROTEIN_KINASE_ATP"/>
    <property type="match status" value="1"/>
</dbReference>
<reference evidence="2 3" key="1">
    <citation type="submission" date="2024-02" db="EMBL/GenBank/DDBJ databases">
        <authorList>
            <person name="Vignale AGUSTIN F."/>
            <person name="Sosa J E."/>
            <person name="Modenutti C."/>
        </authorList>
    </citation>
    <scope>NUCLEOTIDE SEQUENCE [LARGE SCALE GENOMIC DNA]</scope>
</reference>
<accession>A0ABC8T1G8</accession>
<sequence length="84" mass="9518">MERYEDLKDIGSGNFGVAKLVRDKFTGELYAVKYIERGQKIDIYHGFSGRKGRVGGRGGAKMSFSPFPHNDVDFEHYQAEVDNN</sequence>
<gene>
    <name evidence="2" type="ORF">ILEXP_LOCUS32320</name>
</gene>
<proteinExistence type="predicted"/>
<keyword evidence="1" id="KW-0067">ATP-binding</keyword>
<evidence type="ECO:0000313" key="2">
    <source>
        <dbReference type="EMBL" id="CAK9163281.1"/>
    </source>
</evidence>
<dbReference type="SUPFAM" id="SSF56112">
    <property type="entry name" value="Protein kinase-like (PK-like)"/>
    <property type="match status" value="1"/>
</dbReference>
<organism evidence="2 3">
    <name type="scientific">Ilex paraguariensis</name>
    <name type="common">yerba mate</name>
    <dbReference type="NCBI Taxonomy" id="185542"/>
    <lineage>
        <taxon>Eukaryota</taxon>
        <taxon>Viridiplantae</taxon>
        <taxon>Streptophyta</taxon>
        <taxon>Embryophyta</taxon>
        <taxon>Tracheophyta</taxon>
        <taxon>Spermatophyta</taxon>
        <taxon>Magnoliopsida</taxon>
        <taxon>eudicotyledons</taxon>
        <taxon>Gunneridae</taxon>
        <taxon>Pentapetalae</taxon>
        <taxon>asterids</taxon>
        <taxon>campanulids</taxon>
        <taxon>Aquifoliales</taxon>
        <taxon>Aquifoliaceae</taxon>
        <taxon>Ilex</taxon>
    </lineage>
</organism>
<keyword evidence="1" id="KW-0547">Nucleotide-binding</keyword>
<dbReference type="EMBL" id="CAUOFW020003981">
    <property type="protein sequence ID" value="CAK9163281.1"/>
    <property type="molecule type" value="Genomic_DNA"/>
</dbReference>
<keyword evidence="3" id="KW-1185">Reference proteome</keyword>
<protein>
    <recommendedName>
        <fullName evidence="4">Protein kinase domain-containing protein</fullName>
    </recommendedName>
</protein>
<evidence type="ECO:0000256" key="1">
    <source>
        <dbReference type="PROSITE-ProRule" id="PRU10141"/>
    </source>
</evidence>
<comment type="caution">
    <text evidence="2">The sequence shown here is derived from an EMBL/GenBank/DDBJ whole genome shotgun (WGS) entry which is preliminary data.</text>
</comment>
<dbReference type="InterPro" id="IPR011009">
    <property type="entry name" value="Kinase-like_dom_sf"/>
</dbReference>